<evidence type="ECO:0000313" key="4">
    <source>
        <dbReference type="Proteomes" id="UP000410492"/>
    </source>
</evidence>
<dbReference type="GO" id="GO:0000164">
    <property type="term" value="C:protein phosphatase type 1 complex"/>
    <property type="evidence" value="ECO:0007669"/>
    <property type="project" value="TreeGrafter"/>
</dbReference>
<feature type="compositionally biased region" description="Polar residues" evidence="1">
    <location>
        <begin position="186"/>
        <end position="195"/>
    </location>
</feature>
<dbReference type="GO" id="GO:0005979">
    <property type="term" value="P:regulation of glycogen biosynthetic process"/>
    <property type="evidence" value="ECO:0007669"/>
    <property type="project" value="TreeGrafter"/>
</dbReference>
<dbReference type="Proteomes" id="UP000410492">
    <property type="component" value="Unassembled WGS sequence"/>
</dbReference>
<protein>
    <recommendedName>
        <fullName evidence="2">CBM21 domain-containing protein</fullName>
    </recommendedName>
</protein>
<gene>
    <name evidence="3" type="ORF">CALMAC_LOCUS4771</name>
</gene>
<proteinExistence type="predicted"/>
<organism evidence="3 4">
    <name type="scientific">Callosobruchus maculatus</name>
    <name type="common">Southern cowpea weevil</name>
    <name type="synonym">Pulse bruchid</name>
    <dbReference type="NCBI Taxonomy" id="64391"/>
    <lineage>
        <taxon>Eukaryota</taxon>
        <taxon>Metazoa</taxon>
        <taxon>Ecdysozoa</taxon>
        <taxon>Arthropoda</taxon>
        <taxon>Hexapoda</taxon>
        <taxon>Insecta</taxon>
        <taxon>Pterygota</taxon>
        <taxon>Neoptera</taxon>
        <taxon>Endopterygota</taxon>
        <taxon>Coleoptera</taxon>
        <taxon>Polyphaga</taxon>
        <taxon>Cucujiformia</taxon>
        <taxon>Chrysomeloidea</taxon>
        <taxon>Chrysomelidae</taxon>
        <taxon>Bruchinae</taxon>
        <taxon>Bruchini</taxon>
        <taxon>Callosobruchus</taxon>
    </lineage>
</organism>
<reference evidence="3 4" key="1">
    <citation type="submission" date="2019-01" db="EMBL/GenBank/DDBJ databases">
        <authorList>
            <person name="Sayadi A."/>
        </authorList>
    </citation>
    <scope>NUCLEOTIDE SEQUENCE [LARGE SCALE GENOMIC DNA]</scope>
</reference>
<feature type="region of interest" description="Disordered" evidence="1">
    <location>
        <begin position="160"/>
        <end position="248"/>
    </location>
</feature>
<dbReference type="PANTHER" id="PTHR12307:SF36">
    <property type="entry name" value="GLYCOGEN-BINDING SUBUNIT 76A"/>
    <property type="match status" value="1"/>
</dbReference>
<name>A0A653C0J3_CALMS</name>
<feature type="domain" description="CBM21" evidence="2">
    <location>
        <begin position="455"/>
        <end position="564"/>
    </location>
</feature>
<dbReference type="AlphaFoldDB" id="A0A653C0J3"/>
<evidence type="ECO:0000256" key="1">
    <source>
        <dbReference type="SAM" id="MobiDB-lite"/>
    </source>
</evidence>
<dbReference type="PROSITE" id="PS51159">
    <property type="entry name" value="CBM21"/>
    <property type="match status" value="1"/>
</dbReference>
<dbReference type="GO" id="GO:2001069">
    <property type="term" value="F:glycogen binding"/>
    <property type="evidence" value="ECO:0007669"/>
    <property type="project" value="TreeGrafter"/>
</dbReference>
<dbReference type="OrthoDB" id="8942186at2759"/>
<evidence type="ECO:0000259" key="2">
    <source>
        <dbReference type="PROSITE" id="PS51159"/>
    </source>
</evidence>
<dbReference type="InterPro" id="IPR005036">
    <property type="entry name" value="CBM21_dom"/>
</dbReference>
<feature type="compositionally biased region" description="Gly residues" evidence="1">
    <location>
        <begin position="225"/>
        <end position="238"/>
    </location>
</feature>
<dbReference type="GO" id="GO:0008157">
    <property type="term" value="F:protein phosphatase 1 binding"/>
    <property type="evidence" value="ECO:0007669"/>
    <property type="project" value="TreeGrafter"/>
</dbReference>
<sequence length="591" mass="65324">MTSNGEKCGLSSLLPMSCRSRAEALARSLHTRLKNIGAQNNNNTDESSWLAAHENAIATSQPRHMLDFCLLEPTGTYLDPLRLPGRFKGLEFRGNYTKTGSPEDPEAELEEEEINRLINGDGLLDSGNDDCHRSASKNLKCSSDSDSDVFYDIENDLEQENRQENGNSEGCNEFESECSKEDDLQNEINLEVSKSQLEEQQTKRQLNGTKEAITECNGTTQDINGVGGEEGGGGGGETESGQGTNGITDEVTQRLNDTSPQEEFASLTTDISDEVSSLSLRDEDCISDNVAITNENACDIEAKQTEEALVSNLYVDKSEMTVECTEVVTHQLSSLEICVNGGPVKEEDKDSSEEDDERIPHVRRCSSLKTGKTPPGTPGRKKIVRFADALGLDLADVRTFLDEIPKVPTSAYEDLSVDLTDSPSDTSLDSRSTCPKPDKVLMPLFQQPGGLPNFLDLVRDNNVCLENAVVDDPFMLTIKGFVRVRNLDFHKSVYVRYTLNSWKTYADVQATYVENSCDGFSDKFSFVIYAHSLSVGQRIELACRFQCKGCQYWDNNNGRNYCLQCLPVINHISTSPITTGLDWGTTASFYY</sequence>
<keyword evidence="4" id="KW-1185">Reference proteome</keyword>
<accession>A0A653C0J3</accession>
<dbReference type="InterPro" id="IPR038175">
    <property type="entry name" value="CBM21_dom_sf"/>
</dbReference>
<dbReference type="Gene3D" id="2.60.40.2440">
    <property type="entry name" value="Carbohydrate binding type-21 domain"/>
    <property type="match status" value="1"/>
</dbReference>
<dbReference type="PANTHER" id="PTHR12307">
    <property type="entry name" value="PROTEIN PHOSPHATASE 1 REGULATORY SUBUNIT"/>
    <property type="match status" value="1"/>
</dbReference>
<dbReference type="InterPro" id="IPR050782">
    <property type="entry name" value="PP1_regulatory_subunit_3"/>
</dbReference>
<dbReference type="EMBL" id="CAACVG010006595">
    <property type="protein sequence ID" value="VEN40687.1"/>
    <property type="molecule type" value="Genomic_DNA"/>
</dbReference>
<evidence type="ECO:0000313" key="3">
    <source>
        <dbReference type="EMBL" id="VEN40687.1"/>
    </source>
</evidence>
<dbReference type="Pfam" id="PF03370">
    <property type="entry name" value="CBM_21"/>
    <property type="match status" value="1"/>
</dbReference>